<reference evidence="2 3" key="1">
    <citation type="submission" date="2020-08" db="EMBL/GenBank/DDBJ databases">
        <title>The genome sequence of type strain Novosphingobium piscinae KCTC 42194.</title>
        <authorList>
            <person name="Liu Y."/>
        </authorList>
    </citation>
    <scope>NUCLEOTIDE SEQUENCE [LARGE SCALE GENOMIC DNA]</scope>
    <source>
        <strain evidence="2 3">KCTC 42194</strain>
    </source>
</reference>
<comment type="caution">
    <text evidence="2">The sequence shown here is derived from an EMBL/GenBank/DDBJ whole genome shotgun (WGS) entry which is preliminary data.</text>
</comment>
<evidence type="ECO:0000313" key="2">
    <source>
        <dbReference type="EMBL" id="MBC2669878.1"/>
    </source>
</evidence>
<dbReference type="PROSITE" id="PS51318">
    <property type="entry name" value="TAT"/>
    <property type="match status" value="1"/>
</dbReference>
<proteinExistence type="predicted"/>
<dbReference type="AlphaFoldDB" id="A0A7X1FZI4"/>
<evidence type="ECO:0000256" key="1">
    <source>
        <dbReference type="SAM" id="SignalP"/>
    </source>
</evidence>
<name>A0A7X1FZI4_9SPHN</name>
<keyword evidence="3" id="KW-1185">Reference proteome</keyword>
<keyword evidence="1" id="KW-0732">Signal</keyword>
<dbReference type="EMBL" id="JACLAX010000011">
    <property type="protein sequence ID" value="MBC2669878.1"/>
    <property type="molecule type" value="Genomic_DNA"/>
</dbReference>
<dbReference type="Pfam" id="PF08894">
    <property type="entry name" value="DUF1838"/>
    <property type="match status" value="1"/>
</dbReference>
<protein>
    <submittedName>
        <fullName evidence="2">DUF1838 family protein</fullName>
    </submittedName>
</protein>
<dbReference type="InterPro" id="IPR006311">
    <property type="entry name" value="TAT_signal"/>
</dbReference>
<gene>
    <name evidence="2" type="ORF">H7F53_12045</name>
</gene>
<evidence type="ECO:0000313" key="3">
    <source>
        <dbReference type="Proteomes" id="UP000551327"/>
    </source>
</evidence>
<organism evidence="2 3">
    <name type="scientific">Novosphingobium piscinae</name>
    <dbReference type="NCBI Taxonomy" id="1507448"/>
    <lineage>
        <taxon>Bacteria</taxon>
        <taxon>Pseudomonadati</taxon>
        <taxon>Pseudomonadota</taxon>
        <taxon>Alphaproteobacteria</taxon>
        <taxon>Sphingomonadales</taxon>
        <taxon>Sphingomonadaceae</taxon>
        <taxon>Novosphingobium</taxon>
    </lineage>
</organism>
<accession>A0A7X1FZI4</accession>
<dbReference type="InterPro" id="IPR014990">
    <property type="entry name" value="DUF1838"/>
</dbReference>
<sequence>MELDRRTALAALAAVPALAAGPAVAAGRTRRRTALDLASPADRLRAFRLMRGGLDEALAVSWVSARYYGVVEDRMDPLFAVVSAVFSRSRSVADGGFDMVSFELAWFTDPDSGKALDTWRNPYTGQEVKVPSGGFNPSRVHFSPNLDFSLAKPIPGLEMAHEVLPFDARGDDVWVTERSRTALTFPGAPRPFRYSESNTFHASRAALEAPGATRVTSAVAFTNVCSWRPWMGMGDRPGHLTATGIGRQNAARDSLPPAWVEATTARRPEVLRDPGAILAPLWPAG</sequence>
<feature type="signal peptide" evidence="1">
    <location>
        <begin position="1"/>
        <end position="25"/>
    </location>
</feature>
<feature type="chain" id="PRO_5031530318" evidence="1">
    <location>
        <begin position="26"/>
        <end position="285"/>
    </location>
</feature>
<dbReference type="Proteomes" id="UP000551327">
    <property type="component" value="Unassembled WGS sequence"/>
</dbReference>
<dbReference type="RefSeq" id="WP_185679737.1">
    <property type="nucleotide sequence ID" value="NZ_JACLAX010000011.1"/>
</dbReference>